<feature type="domain" description="Proline dehydrogenase PutA" evidence="1">
    <location>
        <begin position="64"/>
        <end position="133"/>
    </location>
</feature>
<dbReference type="Gene3D" id="1.10.2060.10">
    <property type="entry name" value="PutA proline dehydrogenase (PRODH), domain 2"/>
    <property type="match status" value="1"/>
</dbReference>
<evidence type="ECO:0000259" key="1">
    <source>
        <dbReference type="Pfam" id="PF14850"/>
    </source>
</evidence>
<proteinExistence type="predicted"/>
<dbReference type="EMBL" id="UINC01225238">
    <property type="protein sequence ID" value="SVE55216.1"/>
    <property type="molecule type" value="Genomic_DNA"/>
</dbReference>
<accession>A0A383EED5</accession>
<dbReference type="SUPFAM" id="SSF81935">
    <property type="entry name" value="N-terminal domain of bifunctional PutA protein"/>
    <property type="match status" value="1"/>
</dbReference>
<reference evidence="2" key="1">
    <citation type="submission" date="2018-05" db="EMBL/GenBank/DDBJ databases">
        <authorList>
            <person name="Lanie J.A."/>
            <person name="Ng W.-L."/>
            <person name="Kazmierczak K.M."/>
            <person name="Andrzejewski T.M."/>
            <person name="Davidsen T.M."/>
            <person name="Wayne K.J."/>
            <person name="Tettelin H."/>
            <person name="Glass J.I."/>
            <person name="Rusch D."/>
            <person name="Podicherti R."/>
            <person name="Tsui H.-C.T."/>
            <person name="Winkler M.E."/>
        </authorList>
    </citation>
    <scope>NUCLEOTIDE SEQUENCE</scope>
</reference>
<gene>
    <name evidence="2" type="ORF">METZ01_LOCUS508070</name>
</gene>
<dbReference type="InterPro" id="IPR024089">
    <property type="entry name" value="PRODH_PutA_dom_I/II"/>
</dbReference>
<dbReference type="AlphaFoldDB" id="A0A383EED5"/>
<name>A0A383EED5_9ZZZZ</name>
<protein>
    <recommendedName>
        <fullName evidence="1">Proline dehydrogenase PutA domain-containing protein</fullName>
    </recommendedName>
</protein>
<feature type="non-terminal residue" evidence="2">
    <location>
        <position position="134"/>
    </location>
</feature>
<sequence>MPVSDNTISFKDINNIAYVAETEISNTLLNFIEPEYKKRIHNIEDRASEIVNTVRKSIKSDSPIENLLQEYQLNTKEGTVLLCLAEALLRIPDKKTIDRLLEDKFASVDWKKHISADKGIFVNASSWAFFLTGN</sequence>
<organism evidence="2">
    <name type="scientific">marine metagenome</name>
    <dbReference type="NCBI Taxonomy" id="408172"/>
    <lineage>
        <taxon>unclassified sequences</taxon>
        <taxon>metagenomes</taxon>
        <taxon>ecological metagenomes</taxon>
    </lineage>
</organism>
<dbReference type="Pfam" id="PF14850">
    <property type="entry name" value="Pro_dh-DNA_bdg"/>
    <property type="match status" value="1"/>
</dbReference>
<dbReference type="InterPro" id="IPR024082">
    <property type="entry name" value="PRODH_PutA_dom_II"/>
</dbReference>
<evidence type="ECO:0000313" key="2">
    <source>
        <dbReference type="EMBL" id="SVE55216.1"/>
    </source>
</evidence>
<dbReference type="GO" id="GO:0003842">
    <property type="term" value="F:L-glutamate gamma-semialdehyde dehydrogenase activity"/>
    <property type="evidence" value="ECO:0007669"/>
    <property type="project" value="InterPro"/>
</dbReference>